<name>A0A7X0M5F1_9ACTN</name>
<keyword evidence="2" id="KW-1185">Reference proteome</keyword>
<protein>
    <submittedName>
        <fullName evidence="1">Uncharacterized protein</fullName>
    </submittedName>
</protein>
<dbReference type="EMBL" id="JACHIU010000001">
    <property type="protein sequence ID" value="MBB6472593.1"/>
    <property type="molecule type" value="Genomic_DNA"/>
</dbReference>
<sequence length="229" mass="25804">MVSLNQGAYVPGSDRYEYGYNSIPNIPITGAPGDTNFRRWSMLYDGTTYRLYAFKGSSRDTLYQFAWNGSSYAYGHNSIPVLTLTNIPADADPGSISLLHSGEAYHAYLRRLGDPTTLYQFIYVPGTTTYQWSYGNYIPTLQVTGFPADTDWSRWTMLHDGTAYRIYAFHYGSSNQLSQGSWNAAASQYQYGHNSIPQLKLVNFPADSDVGRAAMLHDGSSYRFYFQKP</sequence>
<gene>
    <name evidence="1" type="ORF">BJ992_002024</name>
</gene>
<dbReference type="AlphaFoldDB" id="A0A7X0M5F1"/>
<accession>A0A7X0M5F1</accession>
<reference evidence="1 2" key="1">
    <citation type="submission" date="2020-08" db="EMBL/GenBank/DDBJ databases">
        <title>Sequencing the genomes of 1000 actinobacteria strains.</title>
        <authorList>
            <person name="Klenk H.-P."/>
        </authorList>
    </citation>
    <scope>NUCLEOTIDE SEQUENCE [LARGE SCALE GENOMIC DNA]</scope>
    <source>
        <strain evidence="1 2">DSM 44936</strain>
    </source>
</reference>
<organism evidence="1 2">
    <name type="scientific">Sphaerisporangium rubeum</name>
    <dbReference type="NCBI Taxonomy" id="321317"/>
    <lineage>
        <taxon>Bacteria</taxon>
        <taxon>Bacillati</taxon>
        <taxon>Actinomycetota</taxon>
        <taxon>Actinomycetes</taxon>
        <taxon>Streptosporangiales</taxon>
        <taxon>Streptosporangiaceae</taxon>
        <taxon>Sphaerisporangium</taxon>
    </lineage>
</organism>
<comment type="caution">
    <text evidence="1">The sequence shown here is derived from an EMBL/GenBank/DDBJ whole genome shotgun (WGS) entry which is preliminary data.</text>
</comment>
<dbReference type="RefSeq" id="WP_184979766.1">
    <property type="nucleotide sequence ID" value="NZ_BAAALO010000027.1"/>
</dbReference>
<proteinExistence type="predicted"/>
<evidence type="ECO:0000313" key="2">
    <source>
        <dbReference type="Proteomes" id="UP000555564"/>
    </source>
</evidence>
<dbReference type="Proteomes" id="UP000555564">
    <property type="component" value="Unassembled WGS sequence"/>
</dbReference>
<evidence type="ECO:0000313" key="1">
    <source>
        <dbReference type="EMBL" id="MBB6472593.1"/>
    </source>
</evidence>